<proteinExistence type="predicted"/>
<dbReference type="Pfam" id="PF10048">
    <property type="entry name" value="DUF2282"/>
    <property type="match status" value="1"/>
</dbReference>
<comment type="caution">
    <text evidence="1">The sequence shown here is derived from an EMBL/GenBank/DDBJ whole genome shotgun (WGS) entry which is preliminary data.</text>
</comment>
<dbReference type="Proteomes" id="UP000283255">
    <property type="component" value="Unassembled WGS sequence"/>
</dbReference>
<protein>
    <submittedName>
        <fullName evidence="1">DUF2282 domain-containing protein</fullName>
    </submittedName>
</protein>
<dbReference type="EMBL" id="QZCH01000140">
    <property type="protein sequence ID" value="RJG35423.1"/>
    <property type="molecule type" value="Genomic_DNA"/>
</dbReference>
<dbReference type="AlphaFoldDB" id="A0A418Y8V8"/>
<reference evidence="1 2" key="1">
    <citation type="submission" date="2018-09" db="EMBL/GenBank/DDBJ databases">
        <authorList>
            <person name="Wang F."/>
        </authorList>
    </citation>
    <scope>NUCLEOTIDE SEQUENCE [LARGE SCALE GENOMIC DNA]</scope>
    <source>
        <strain evidence="1 2">PLHSC7-2</strain>
    </source>
</reference>
<reference evidence="1 2" key="2">
    <citation type="submission" date="2019-01" db="EMBL/GenBank/DDBJ databases">
        <title>Motilimonas pumilus sp. nov., isolated from the gut of sea cucumber (Apostichopus japonicus).</title>
        <authorList>
            <person name="Wang F.-Q."/>
            <person name="Ren L.-H."/>
            <person name="Lin Y.-W."/>
            <person name="Sun G.-H."/>
            <person name="Du Z.-J."/>
            <person name="Zhao J.-X."/>
            <person name="Liu X.-J."/>
            <person name="Liu L.-J."/>
        </authorList>
    </citation>
    <scope>NUCLEOTIDE SEQUENCE [LARGE SCALE GENOMIC DNA]</scope>
    <source>
        <strain evidence="1 2">PLHSC7-2</strain>
    </source>
</reference>
<gene>
    <name evidence="1" type="ORF">D1Z90_20915</name>
</gene>
<name>A0A418Y8V8_9GAMM</name>
<feature type="non-terminal residue" evidence="1">
    <location>
        <position position="1"/>
    </location>
</feature>
<dbReference type="InterPro" id="IPR018740">
    <property type="entry name" value="DUF2282_membr"/>
</dbReference>
<organism evidence="1 2">
    <name type="scientific">Motilimonas pumila</name>
    <dbReference type="NCBI Taxonomy" id="2303987"/>
    <lineage>
        <taxon>Bacteria</taxon>
        <taxon>Pseudomonadati</taxon>
        <taxon>Pseudomonadota</taxon>
        <taxon>Gammaproteobacteria</taxon>
        <taxon>Alteromonadales</taxon>
        <taxon>Alteromonadales genera incertae sedis</taxon>
        <taxon>Motilimonas</taxon>
    </lineage>
</organism>
<keyword evidence="2" id="KW-1185">Reference proteome</keyword>
<evidence type="ECO:0000313" key="1">
    <source>
        <dbReference type="EMBL" id="RJG35423.1"/>
    </source>
</evidence>
<dbReference type="OrthoDB" id="1551288at2"/>
<dbReference type="RefSeq" id="WP_147378831.1">
    <property type="nucleotide sequence ID" value="NZ_QZCH01000140.1"/>
</dbReference>
<accession>A0A418Y8V8</accession>
<sequence>GDAMAKAKPAVEKCYGVALAGKNDCKAGAGTTCAGSAKADYQGQYFKEVAKGSCTSIKTPKGHGSLTPVA</sequence>
<evidence type="ECO:0000313" key="2">
    <source>
        <dbReference type="Proteomes" id="UP000283255"/>
    </source>
</evidence>